<sequence length="166" mass="17612">MKTIGIFYGSTTGATEGVAKAIASRLGTTNVFNVGNTKVDEVDKYDVLLLGSSTWGIGELQDDWGVFLDKLKGKNLSGKMVAIFGCGDGMSFGGSFCDAIGIIYNELQGTGCEFIGSVDADGYSYDDSGACVDGRFVGLPLDEANESELTDKRIDTWVSNLKQVIC</sequence>
<evidence type="ECO:0000256" key="4">
    <source>
        <dbReference type="ARBA" id="ARBA00022630"/>
    </source>
</evidence>
<dbReference type="InterPro" id="IPR008254">
    <property type="entry name" value="Flavodoxin/NO_synth"/>
</dbReference>
<accession>A0ABR7D5V0</accession>
<evidence type="ECO:0000256" key="3">
    <source>
        <dbReference type="ARBA" id="ARBA00022448"/>
    </source>
</evidence>
<comment type="function">
    <text evidence="8">Low-potential electron donor to a number of redox enzymes.</text>
</comment>
<dbReference type="InterPro" id="IPR050619">
    <property type="entry name" value="Flavodoxin"/>
</dbReference>
<feature type="domain" description="Flavodoxin-like" evidence="9">
    <location>
        <begin position="4"/>
        <end position="162"/>
    </location>
</feature>
<evidence type="ECO:0000256" key="7">
    <source>
        <dbReference type="ARBA" id="ARBA00023231"/>
    </source>
</evidence>
<dbReference type="SUPFAM" id="SSF52218">
    <property type="entry name" value="Flavoproteins"/>
    <property type="match status" value="1"/>
</dbReference>
<dbReference type="PIRSF" id="PIRSF038996">
    <property type="entry name" value="FldA"/>
    <property type="match status" value="1"/>
</dbReference>
<dbReference type="Gene3D" id="3.40.50.360">
    <property type="match status" value="1"/>
</dbReference>
<evidence type="ECO:0000256" key="1">
    <source>
        <dbReference type="ARBA" id="ARBA00001917"/>
    </source>
</evidence>
<keyword evidence="7" id="KW-0535">Nitrogen fixation</keyword>
<dbReference type="Pfam" id="PF00258">
    <property type="entry name" value="Flavodoxin_1"/>
    <property type="match status" value="1"/>
</dbReference>
<keyword evidence="4 8" id="KW-0285">Flavoprotein</keyword>
<keyword evidence="5 8" id="KW-0288">FMN</keyword>
<dbReference type="NCBIfam" id="NF006738">
    <property type="entry name" value="PRK09267.1-4"/>
    <property type="match status" value="1"/>
</dbReference>
<keyword evidence="3 8" id="KW-0813">Transport</keyword>
<dbReference type="EMBL" id="JACOOH010000010">
    <property type="protein sequence ID" value="MBC5623319.1"/>
    <property type="molecule type" value="Genomic_DNA"/>
</dbReference>
<dbReference type="Proteomes" id="UP000646484">
    <property type="component" value="Unassembled WGS sequence"/>
</dbReference>
<dbReference type="NCBIfam" id="NF006739">
    <property type="entry name" value="PRK09267.1-5"/>
    <property type="match status" value="1"/>
</dbReference>
<dbReference type="PROSITE" id="PS50902">
    <property type="entry name" value="FLAVODOXIN_LIKE"/>
    <property type="match status" value="1"/>
</dbReference>
<evidence type="ECO:0000256" key="8">
    <source>
        <dbReference type="PIRNR" id="PIRNR038996"/>
    </source>
</evidence>
<dbReference type="RefSeq" id="WP_186978399.1">
    <property type="nucleotide sequence ID" value="NZ_JACOOH010000010.1"/>
</dbReference>
<comment type="caution">
    <text evidence="10">The sequence shown here is derived from an EMBL/GenBank/DDBJ whole genome shotgun (WGS) entry which is preliminary data.</text>
</comment>
<dbReference type="PROSITE" id="PS00201">
    <property type="entry name" value="FLAVODOXIN"/>
    <property type="match status" value="1"/>
</dbReference>
<dbReference type="InterPro" id="IPR010086">
    <property type="entry name" value="Flavodoxin_lc"/>
</dbReference>
<evidence type="ECO:0000259" key="9">
    <source>
        <dbReference type="PROSITE" id="PS50902"/>
    </source>
</evidence>
<dbReference type="InterPro" id="IPR001226">
    <property type="entry name" value="Flavodoxin_CS"/>
</dbReference>
<keyword evidence="6 8" id="KW-0249">Electron transport</keyword>
<dbReference type="PRINTS" id="PR00369">
    <property type="entry name" value="FLAVODOXIN"/>
</dbReference>
<dbReference type="NCBIfam" id="TIGR01752">
    <property type="entry name" value="flav_long"/>
    <property type="match status" value="1"/>
</dbReference>
<evidence type="ECO:0000313" key="11">
    <source>
        <dbReference type="Proteomes" id="UP000646484"/>
    </source>
</evidence>
<evidence type="ECO:0000313" key="10">
    <source>
        <dbReference type="EMBL" id="MBC5623319.1"/>
    </source>
</evidence>
<comment type="similarity">
    <text evidence="2 8">Belongs to the flavodoxin family.</text>
</comment>
<dbReference type="PANTHER" id="PTHR42809:SF1">
    <property type="entry name" value="FLAVODOXIN 1"/>
    <property type="match status" value="1"/>
</dbReference>
<reference evidence="10 11" key="1">
    <citation type="submission" date="2020-08" db="EMBL/GenBank/DDBJ databases">
        <title>Genome public.</title>
        <authorList>
            <person name="Liu C."/>
            <person name="Sun Q."/>
        </authorList>
    </citation>
    <scope>NUCLEOTIDE SEQUENCE [LARGE SCALE GENOMIC DNA]</scope>
    <source>
        <strain evidence="10 11">NSJ-56</strain>
    </source>
</reference>
<comment type="cofactor">
    <cofactor evidence="1 8">
        <name>FMN</name>
        <dbReference type="ChEBI" id="CHEBI:58210"/>
    </cofactor>
</comment>
<dbReference type="PANTHER" id="PTHR42809">
    <property type="entry name" value="FLAVODOXIN 2"/>
    <property type="match status" value="1"/>
</dbReference>
<gene>
    <name evidence="10" type="primary">fldA</name>
    <name evidence="10" type="ORF">H8S64_19665</name>
</gene>
<protein>
    <recommendedName>
        <fullName evidence="8">Flavodoxin</fullName>
    </recommendedName>
</protein>
<evidence type="ECO:0000256" key="6">
    <source>
        <dbReference type="ARBA" id="ARBA00022982"/>
    </source>
</evidence>
<organism evidence="10 11">
    <name type="scientific">Butyricimonas hominis</name>
    <dbReference type="NCBI Taxonomy" id="2763032"/>
    <lineage>
        <taxon>Bacteria</taxon>
        <taxon>Pseudomonadati</taxon>
        <taxon>Bacteroidota</taxon>
        <taxon>Bacteroidia</taxon>
        <taxon>Bacteroidales</taxon>
        <taxon>Odoribacteraceae</taxon>
        <taxon>Butyricimonas</taxon>
    </lineage>
</organism>
<evidence type="ECO:0000256" key="5">
    <source>
        <dbReference type="ARBA" id="ARBA00022643"/>
    </source>
</evidence>
<evidence type="ECO:0000256" key="2">
    <source>
        <dbReference type="ARBA" id="ARBA00005267"/>
    </source>
</evidence>
<name>A0ABR7D5V0_9BACT</name>
<keyword evidence="11" id="KW-1185">Reference proteome</keyword>
<dbReference type="InterPro" id="IPR001094">
    <property type="entry name" value="Flavdoxin-like"/>
</dbReference>
<dbReference type="InterPro" id="IPR029039">
    <property type="entry name" value="Flavoprotein-like_sf"/>
</dbReference>
<proteinExistence type="inferred from homology"/>